<feature type="compositionally biased region" description="Low complexity" evidence="4">
    <location>
        <begin position="200"/>
        <end position="210"/>
    </location>
</feature>
<organism evidence="6 7">
    <name type="scientific">Falco tinnunculus</name>
    <name type="common">Common kestrel</name>
    <dbReference type="NCBI Taxonomy" id="100819"/>
    <lineage>
        <taxon>Eukaryota</taxon>
        <taxon>Metazoa</taxon>
        <taxon>Chordata</taxon>
        <taxon>Craniata</taxon>
        <taxon>Vertebrata</taxon>
        <taxon>Euteleostomi</taxon>
        <taxon>Archelosauria</taxon>
        <taxon>Archosauria</taxon>
        <taxon>Dinosauria</taxon>
        <taxon>Saurischia</taxon>
        <taxon>Theropoda</taxon>
        <taxon>Coelurosauria</taxon>
        <taxon>Aves</taxon>
        <taxon>Neognathae</taxon>
        <taxon>Neoaves</taxon>
        <taxon>Telluraves</taxon>
        <taxon>Australaves</taxon>
        <taxon>Falconiformes</taxon>
        <taxon>Falconidae</taxon>
        <taxon>Falco</taxon>
    </lineage>
</organism>
<dbReference type="InterPro" id="IPR023313">
    <property type="entry name" value="UBQ-conjugating_AS"/>
</dbReference>
<dbReference type="CDD" id="cd23792">
    <property type="entry name" value="UBCc_UBE2D"/>
    <property type="match status" value="1"/>
</dbReference>
<evidence type="ECO:0000256" key="1">
    <source>
        <dbReference type="ARBA" id="ARBA00022679"/>
    </source>
</evidence>
<accession>A0A8C4ULQ0</accession>
<feature type="compositionally biased region" description="Pro residues" evidence="4">
    <location>
        <begin position="248"/>
        <end position="270"/>
    </location>
</feature>
<feature type="compositionally biased region" description="Low complexity" evidence="4">
    <location>
        <begin position="169"/>
        <end position="181"/>
    </location>
</feature>
<feature type="domain" description="UBC core" evidence="5">
    <location>
        <begin position="315"/>
        <end position="458"/>
    </location>
</feature>
<evidence type="ECO:0000313" key="7">
    <source>
        <dbReference type="Proteomes" id="UP000694562"/>
    </source>
</evidence>
<keyword evidence="7" id="KW-1185">Reference proteome</keyword>
<dbReference type="Ensembl" id="ENSFTIT00000012951.1">
    <property type="protein sequence ID" value="ENSFTIP00000012412.1"/>
    <property type="gene ID" value="ENSFTIG00000008304.1"/>
</dbReference>
<dbReference type="SUPFAM" id="SSF54495">
    <property type="entry name" value="UBC-like"/>
    <property type="match status" value="1"/>
</dbReference>
<dbReference type="Gene3D" id="3.10.110.10">
    <property type="entry name" value="Ubiquitin Conjugating Enzyme"/>
    <property type="match status" value="1"/>
</dbReference>
<feature type="compositionally biased region" description="Low complexity" evidence="4">
    <location>
        <begin position="146"/>
        <end position="159"/>
    </location>
</feature>
<proteinExistence type="predicted"/>
<dbReference type="SMART" id="SM00212">
    <property type="entry name" value="UBCc"/>
    <property type="match status" value="1"/>
</dbReference>
<name>A0A8C4ULQ0_FALTI</name>
<evidence type="ECO:0000259" key="5">
    <source>
        <dbReference type="PROSITE" id="PS50127"/>
    </source>
</evidence>
<dbReference type="InterPro" id="IPR016135">
    <property type="entry name" value="UBQ-conjugating_enzyme/RWD"/>
</dbReference>
<feature type="compositionally biased region" description="Basic and acidic residues" evidence="4">
    <location>
        <begin position="320"/>
        <end position="329"/>
    </location>
</feature>
<reference evidence="6" key="2">
    <citation type="submission" date="2025-09" db="UniProtKB">
        <authorList>
            <consortium name="Ensembl"/>
        </authorList>
    </citation>
    <scope>IDENTIFICATION</scope>
</reference>
<evidence type="ECO:0000256" key="2">
    <source>
        <dbReference type="ARBA" id="ARBA00022786"/>
    </source>
</evidence>
<dbReference type="GO" id="GO:0016740">
    <property type="term" value="F:transferase activity"/>
    <property type="evidence" value="ECO:0007669"/>
    <property type="project" value="UniProtKB-KW"/>
</dbReference>
<dbReference type="Pfam" id="PF00179">
    <property type="entry name" value="UQ_con"/>
    <property type="match status" value="1"/>
</dbReference>
<dbReference type="Proteomes" id="UP000694562">
    <property type="component" value="Unplaced"/>
</dbReference>
<sequence length="458" mass="49868">MLSLLESLPPSMLLACWVPSPRSLPSCSSLKAVVHTLKVLAHSVSLVFEILCYANKRLFDGSNLYYAATLQSTWYTLPVCPPRPKNELRCPSPVPVPAAKGAEPSCPPPRQARGVTTSLLAPLNTSPQGLRLSRVLSQPPGGGGWPPAALLPDAASGSLRPQPGHRLPGRGAPQRQRQQQLPPRPQGPARPQLRPRRLRPGPTAAARPALVPIPLSREITPSRAPPYPSALSPSPFWRVLHGGRRTNSPPPSSLSPTRPPPLSSSPPSAPRFPRRRSGRLRATKRGPSSGGGARRGQGSRGGVIRGRPARRRQRIKRRRRDAELNDLARDPPAQCSAGPVGDDMFHWQATIMGPNDSPYQGGVFFLTIHFPTDYPFKPPKVAFTTRIYHPNINSNGSICLDILRSQWSPALTISKVLLSICSLLCDPNPDDPLVPEIARIYKTDREKFLFLGFVISLS</sequence>
<feature type="compositionally biased region" description="Basic residues" evidence="4">
    <location>
        <begin position="307"/>
        <end position="319"/>
    </location>
</feature>
<evidence type="ECO:0000256" key="4">
    <source>
        <dbReference type="SAM" id="MobiDB-lite"/>
    </source>
</evidence>
<dbReference type="FunFam" id="3.10.110.10:FF:000029">
    <property type="entry name" value="Ubiquitin conjugating enzyme E2 D3"/>
    <property type="match status" value="1"/>
</dbReference>
<feature type="compositionally biased region" description="Basic residues" evidence="4">
    <location>
        <begin position="272"/>
        <end position="284"/>
    </location>
</feature>
<feature type="compositionally biased region" description="Gly residues" evidence="4">
    <location>
        <begin position="288"/>
        <end position="304"/>
    </location>
</feature>
<dbReference type="AlphaFoldDB" id="A0A8C4ULQ0"/>
<feature type="active site" description="Glycyl thioester intermediate" evidence="3">
    <location>
        <position position="399"/>
    </location>
</feature>
<keyword evidence="1" id="KW-0808">Transferase</keyword>
<dbReference type="PANTHER" id="PTHR24068">
    <property type="entry name" value="UBIQUITIN-CONJUGATING ENZYME E2"/>
    <property type="match status" value="1"/>
</dbReference>
<protein>
    <submittedName>
        <fullName evidence="6">Ubiquitin conjugating enzyme E2 D2</fullName>
    </submittedName>
</protein>
<keyword evidence="2" id="KW-0833">Ubl conjugation pathway</keyword>
<evidence type="ECO:0000256" key="3">
    <source>
        <dbReference type="PROSITE-ProRule" id="PRU10133"/>
    </source>
</evidence>
<feature type="region of interest" description="Disordered" evidence="4">
    <location>
        <begin position="132"/>
        <end position="340"/>
    </location>
</feature>
<dbReference type="InterPro" id="IPR000608">
    <property type="entry name" value="UBC"/>
</dbReference>
<evidence type="ECO:0000313" key="6">
    <source>
        <dbReference type="Ensembl" id="ENSFTIP00000012412.1"/>
    </source>
</evidence>
<reference evidence="6" key="1">
    <citation type="submission" date="2025-08" db="UniProtKB">
        <authorList>
            <consortium name="Ensembl"/>
        </authorList>
    </citation>
    <scope>IDENTIFICATION</scope>
</reference>
<dbReference type="PROSITE" id="PS50127">
    <property type="entry name" value="UBC_2"/>
    <property type="match status" value="1"/>
</dbReference>
<dbReference type="PROSITE" id="PS00183">
    <property type="entry name" value="UBC_1"/>
    <property type="match status" value="1"/>
</dbReference>